<reference evidence="2 3" key="1">
    <citation type="journal article" date="2018" name="Evol. Lett.">
        <title>Horizontal gene cluster transfer increased hallucinogenic mushroom diversity.</title>
        <authorList>
            <person name="Reynolds H.T."/>
            <person name="Vijayakumar V."/>
            <person name="Gluck-Thaler E."/>
            <person name="Korotkin H.B."/>
            <person name="Matheny P.B."/>
            <person name="Slot J.C."/>
        </authorList>
    </citation>
    <scope>NUCLEOTIDE SEQUENCE [LARGE SCALE GENOMIC DNA]</scope>
    <source>
        <strain evidence="2 3">2631</strain>
    </source>
</reference>
<protein>
    <submittedName>
        <fullName evidence="2">Uncharacterized protein</fullName>
    </submittedName>
</protein>
<evidence type="ECO:0000313" key="2">
    <source>
        <dbReference type="EMBL" id="PPQ92090.1"/>
    </source>
</evidence>
<keyword evidence="1" id="KW-0472">Membrane</keyword>
<dbReference type="OrthoDB" id="3053835at2759"/>
<name>A0A409XN02_PSICY</name>
<feature type="transmembrane region" description="Helical" evidence="1">
    <location>
        <begin position="6"/>
        <end position="24"/>
    </location>
</feature>
<gene>
    <name evidence="2" type="ORF">CVT25_008271</name>
</gene>
<feature type="transmembrane region" description="Helical" evidence="1">
    <location>
        <begin position="31"/>
        <end position="51"/>
    </location>
</feature>
<feature type="transmembrane region" description="Helical" evidence="1">
    <location>
        <begin position="71"/>
        <end position="95"/>
    </location>
</feature>
<dbReference type="PANTHER" id="PTHR40465">
    <property type="entry name" value="CHROMOSOME 1, WHOLE GENOME SHOTGUN SEQUENCE"/>
    <property type="match status" value="1"/>
</dbReference>
<dbReference type="EMBL" id="NHYD01001109">
    <property type="protein sequence ID" value="PPQ92090.1"/>
    <property type="molecule type" value="Genomic_DNA"/>
</dbReference>
<comment type="caution">
    <text evidence="2">The sequence shown here is derived from an EMBL/GenBank/DDBJ whole genome shotgun (WGS) entry which is preliminary data.</text>
</comment>
<sequence length="162" mass="18463">LLSGFCNVFLLGVLTVQVFIYHTIFQHDRALIRALIYGVYVLEATQTVLLIRDLFRNFAEGFGDPASLDRIGLLWISIPLLTGIVTFFCQGLYAYRINILFRNKLIVGVVILVRVKFDHRVSCISIHHERIKLITLRTNVRAASSSLYPPSWSWSSPRNIVA</sequence>
<accession>A0A409XN02</accession>
<proteinExistence type="predicted"/>
<dbReference type="InParanoid" id="A0A409XN02"/>
<dbReference type="PANTHER" id="PTHR40465:SF1">
    <property type="entry name" value="DUF6534 DOMAIN-CONTAINING PROTEIN"/>
    <property type="match status" value="1"/>
</dbReference>
<dbReference type="AlphaFoldDB" id="A0A409XN02"/>
<keyword evidence="1" id="KW-0812">Transmembrane</keyword>
<evidence type="ECO:0000256" key="1">
    <source>
        <dbReference type="SAM" id="Phobius"/>
    </source>
</evidence>
<evidence type="ECO:0000313" key="3">
    <source>
        <dbReference type="Proteomes" id="UP000283269"/>
    </source>
</evidence>
<keyword evidence="1" id="KW-1133">Transmembrane helix</keyword>
<dbReference type="Proteomes" id="UP000283269">
    <property type="component" value="Unassembled WGS sequence"/>
</dbReference>
<dbReference type="STRING" id="93625.A0A409XN02"/>
<feature type="non-terminal residue" evidence="2">
    <location>
        <position position="1"/>
    </location>
</feature>
<organism evidence="2 3">
    <name type="scientific">Psilocybe cyanescens</name>
    <dbReference type="NCBI Taxonomy" id="93625"/>
    <lineage>
        <taxon>Eukaryota</taxon>
        <taxon>Fungi</taxon>
        <taxon>Dikarya</taxon>
        <taxon>Basidiomycota</taxon>
        <taxon>Agaricomycotina</taxon>
        <taxon>Agaricomycetes</taxon>
        <taxon>Agaricomycetidae</taxon>
        <taxon>Agaricales</taxon>
        <taxon>Agaricineae</taxon>
        <taxon>Strophariaceae</taxon>
        <taxon>Psilocybe</taxon>
    </lineage>
</organism>
<keyword evidence="3" id="KW-1185">Reference proteome</keyword>